<feature type="compositionally biased region" description="Polar residues" evidence="6">
    <location>
        <begin position="353"/>
        <end position="364"/>
    </location>
</feature>
<comment type="subcellular location">
    <subcellularLocation>
        <location evidence="1">Membrane</location>
        <topology evidence="1">Multi-pass membrane protein</topology>
    </subcellularLocation>
</comment>
<feature type="non-terminal residue" evidence="8">
    <location>
        <position position="375"/>
    </location>
</feature>
<evidence type="ECO:0000256" key="7">
    <source>
        <dbReference type="SAM" id="Phobius"/>
    </source>
</evidence>
<evidence type="ECO:0000313" key="8">
    <source>
        <dbReference type="EMBL" id="KAG9660264.1"/>
    </source>
</evidence>
<gene>
    <name evidence="8" type="ORF">KCU76_g19587</name>
</gene>
<feature type="transmembrane region" description="Helical" evidence="7">
    <location>
        <begin position="30"/>
        <end position="53"/>
    </location>
</feature>
<feature type="region of interest" description="Disordered" evidence="6">
    <location>
        <begin position="353"/>
        <end position="375"/>
    </location>
</feature>
<feature type="transmembrane region" description="Helical" evidence="7">
    <location>
        <begin position="238"/>
        <end position="260"/>
    </location>
</feature>
<evidence type="ECO:0000313" key="9">
    <source>
        <dbReference type="Proteomes" id="UP000779574"/>
    </source>
</evidence>
<keyword evidence="2" id="KW-0813">Transport</keyword>
<keyword evidence="4 7" id="KW-1133">Transmembrane helix</keyword>
<organism evidence="8 9">
    <name type="scientific">Aureobasidium melanogenum</name>
    <name type="common">Aureobasidium pullulans var. melanogenum</name>
    <dbReference type="NCBI Taxonomy" id="46634"/>
    <lineage>
        <taxon>Eukaryota</taxon>
        <taxon>Fungi</taxon>
        <taxon>Dikarya</taxon>
        <taxon>Ascomycota</taxon>
        <taxon>Pezizomycotina</taxon>
        <taxon>Dothideomycetes</taxon>
        <taxon>Dothideomycetidae</taxon>
        <taxon>Dothideales</taxon>
        <taxon>Saccotheciaceae</taxon>
        <taxon>Aureobasidium</taxon>
    </lineage>
</organism>
<evidence type="ECO:0000256" key="5">
    <source>
        <dbReference type="ARBA" id="ARBA00023136"/>
    </source>
</evidence>
<evidence type="ECO:0000256" key="6">
    <source>
        <dbReference type="SAM" id="MobiDB-lite"/>
    </source>
</evidence>
<sequence>QFLIYIGYNIFAFLLNAFANRIIPHIDRGAIIWSITGFVVVSITVLACASPHYSSADFVFGDFINTTGWPDGLAWLLGLLQGGFGLTGFDAVAHMIEEIPNPRKTGPFVMITCVAIGTFTGFIFLVCLLFVAGDINQVIDSGAGPLLQILYNATNSHAGAICLLMFPLVCTVFATIAIMTTSSRMAWAFARDRGLPFSKFFSKVQPGLDVPVNALALTLGLVIIFGCIFLGSSSAFNAITSASVVALSITYAIPIALNVLQGRKGLPANRPFILPNWFGWFANLLGIAYVTLTSVLFLFPPELPVDANNMNYCVVAFGIWLFISLLTYIFDGRKNYTGPKVDIVDENVLTASPSPEMTRTNNEMDYSEKGKESGF</sequence>
<dbReference type="Proteomes" id="UP000779574">
    <property type="component" value="Unassembled WGS sequence"/>
</dbReference>
<feature type="transmembrane region" description="Helical" evidence="7">
    <location>
        <begin position="309"/>
        <end position="330"/>
    </location>
</feature>
<dbReference type="Gene3D" id="1.20.1740.10">
    <property type="entry name" value="Amino acid/polyamine transporter I"/>
    <property type="match status" value="1"/>
</dbReference>
<evidence type="ECO:0000256" key="3">
    <source>
        <dbReference type="ARBA" id="ARBA00022692"/>
    </source>
</evidence>
<feature type="transmembrane region" description="Helical" evidence="7">
    <location>
        <begin position="6"/>
        <end position="23"/>
    </location>
</feature>
<dbReference type="PIRSF" id="PIRSF006060">
    <property type="entry name" value="AA_transporter"/>
    <property type="match status" value="1"/>
</dbReference>
<feature type="non-terminal residue" evidence="8">
    <location>
        <position position="1"/>
    </location>
</feature>
<name>A0A9P8DW68_AURME</name>
<feature type="compositionally biased region" description="Basic and acidic residues" evidence="6">
    <location>
        <begin position="366"/>
        <end position="375"/>
    </location>
</feature>
<dbReference type="AlphaFoldDB" id="A0A9P8DW68"/>
<proteinExistence type="predicted"/>
<accession>A0A9P8DW68</accession>
<comment type="caution">
    <text evidence="8">The sequence shown here is derived from an EMBL/GenBank/DDBJ whole genome shotgun (WGS) entry which is preliminary data.</text>
</comment>
<reference evidence="8" key="2">
    <citation type="submission" date="2021-08" db="EMBL/GenBank/DDBJ databases">
        <authorList>
            <person name="Gostincar C."/>
            <person name="Sun X."/>
            <person name="Song Z."/>
            <person name="Gunde-Cimerman N."/>
        </authorList>
    </citation>
    <scope>NUCLEOTIDE SEQUENCE</scope>
    <source>
        <strain evidence="8">EXF-9911</strain>
    </source>
</reference>
<dbReference type="Pfam" id="PF13520">
    <property type="entry name" value="AA_permease_2"/>
    <property type="match status" value="1"/>
</dbReference>
<feature type="transmembrane region" description="Helical" evidence="7">
    <location>
        <begin position="272"/>
        <end position="297"/>
    </location>
</feature>
<feature type="transmembrane region" description="Helical" evidence="7">
    <location>
        <begin position="108"/>
        <end position="132"/>
    </location>
</feature>
<evidence type="ECO:0000256" key="1">
    <source>
        <dbReference type="ARBA" id="ARBA00004141"/>
    </source>
</evidence>
<dbReference type="GO" id="GO:0016020">
    <property type="term" value="C:membrane"/>
    <property type="evidence" value="ECO:0007669"/>
    <property type="project" value="UniProtKB-SubCell"/>
</dbReference>
<evidence type="ECO:0000256" key="4">
    <source>
        <dbReference type="ARBA" id="ARBA00022989"/>
    </source>
</evidence>
<dbReference type="PANTHER" id="PTHR45649">
    <property type="entry name" value="AMINO-ACID PERMEASE BAT1"/>
    <property type="match status" value="1"/>
</dbReference>
<keyword evidence="3 7" id="KW-0812">Transmembrane</keyword>
<dbReference type="InterPro" id="IPR002293">
    <property type="entry name" value="AA/rel_permease1"/>
</dbReference>
<protein>
    <submittedName>
        <fullName evidence="8">Amino acid transporter</fullName>
    </submittedName>
</protein>
<dbReference type="EMBL" id="JAHFXF010002060">
    <property type="protein sequence ID" value="KAG9660264.1"/>
    <property type="molecule type" value="Genomic_DNA"/>
</dbReference>
<feature type="transmembrane region" description="Helical" evidence="7">
    <location>
        <begin position="210"/>
        <end position="232"/>
    </location>
</feature>
<dbReference type="GO" id="GO:0022857">
    <property type="term" value="F:transmembrane transporter activity"/>
    <property type="evidence" value="ECO:0007669"/>
    <property type="project" value="InterPro"/>
</dbReference>
<feature type="transmembrane region" description="Helical" evidence="7">
    <location>
        <begin position="73"/>
        <end position="96"/>
    </location>
</feature>
<dbReference type="PANTHER" id="PTHR45649:SF14">
    <property type="entry name" value="GABA PERMEASE"/>
    <property type="match status" value="1"/>
</dbReference>
<evidence type="ECO:0000256" key="2">
    <source>
        <dbReference type="ARBA" id="ARBA00022448"/>
    </source>
</evidence>
<feature type="transmembrane region" description="Helical" evidence="7">
    <location>
        <begin position="158"/>
        <end position="189"/>
    </location>
</feature>
<keyword evidence="5 7" id="KW-0472">Membrane</keyword>
<reference evidence="8" key="1">
    <citation type="journal article" date="2021" name="J Fungi (Basel)">
        <title>Virulence traits and population genomics of the black yeast Aureobasidium melanogenum.</title>
        <authorList>
            <person name="Cernosa A."/>
            <person name="Sun X."/>
            <person name="Gostincar C."/>
            <person name="Fang C."/>
            <person name="Gunde-Cimerman N."/>
            <person name="Song Z."/>
        </authorList>
    </citation>
    <scope>NUCLEOTIDE SEQUENCE</scope>
    <source>
        <strain evidence="8">EXF-9911</strain>
    </source>
</reference>